<protein>
    <submittedName>
        <fullName evidence="2">Uncharacterized protein</fullName>
    </submittedName>
</protein>
<sequence length="116" mass="12829">MHKSIVLLALLATGALAQGDYHMDVWNKAGQRLRFYDFKGHRSCFCLKNTQTSKIKNVDVGDAKLFSTNDCTGNFATITKGTTKVNMEWVNSFSFGDSGKPSVVADPHCPKYTAYV</sequence>
<reference evidence="2" key="2">
    <citation type="journal article" date="2022" name="Microbiol. Resour. Announc.">
        <title>Whole-Genome Sequence of Entomortierella parvispora E1425, a Mucoromycotan Fungus Associated with Burkholderiaceae-Related Endosymbiotic Bacteria.</title>
        <authorList>
            <person name="Herlambang A."/>
            <person name="Guo Y."/>
            <person name="Takashima Y."/>
            <person name="Narisawa K."/>
            <person name="Ohta H."/>
            <person name="Nishizawa T."/>
        </authorList>
    </citation>
    <scope>NUCLEOTIDE SEQUENCE</scope>
    <source>
        <strain evidence="2">E1425</strain>
    </source>
</reference>
<proteinExistence type="predicted"/>
<dbReference type="EMBL" id="BQFW01000006">
    <property type="protein sequence ID" value="GJJ72084.1"/>
    <property type="molecule type" value="Genomic_DNA"/>
</dbReference>
<dbReference type="AlphaFoldDB" id="A0A9P3LVK4"/>
<feature type="chain" id="PRO_5040290536" evidence="1">
    <location>
        <begin position="18"/>
        <end position="116"/>
    </location>
</feature>
<gene>
    <name evidence="2" type="ORF">EMPS_04441</name>
</gene>
<keyword evidence="3" id="KW-1185">Reference proteome</keyword>
<evidence type="ECO:0000313" key="2">
    <source>
        <dbReference type="EMBL" id="GJJ72084.1"/>
    </source>
</evidence>
<accession>A0A9P3LVK4</accession>
<feature type="signal peptide" evidence="1">
    <location>
        <begin position="1"/>
        <end position="17"/>
    </location>
</feature>
<organism evidence="2 3">
    <name type="scientific">Entomortierella parvispora</name>
    <dbReference type="NCBI Taxonomy" id="205924"/>
    <lineage>
        <taxon>Eukaryota</taxon>
        <taxon>Fungi</taxon>
        <taxon>Fungi incertae sedis</taxon>
        <taxon>Mucoromycota</taxon>
        <taxon>Mortierellomycotina</taxon>
        <taxon>Mortierellomycetes</taxon>
        <taxon>Mortierellales</taxon>
        <taxon>Mortierellaceae</taxon>
        <taxon>Entomortierella</taxon>
    </lineage>
</organism>
<dbReference type="OrthoDB" id="2442570at2759"/>
<evidence type="ECO:0000313" key="3">
    <source>
        <dbReference type="Proteomes" id="UP000827284"/>
    </source>
</evidence>
<name>A0A9P3LVK4_9FUNG</name>
<dbReference type="Proteomes" id="UP000827284">
    <property type="component" value="Unassembled WGS sequence"/>
</dbReference>
<evidence type="ECO:0000256" key="1">
    <source>
        <dbReference type="SAM" id="SignalP"/>
    </source>
</evidence>
<comment type="caution">
    <text evidence="2">The sequence shown here is derived from an EMBL/GenBank/DDBJ whole genome shotgun (WGS) entry which is preliminary data.</text>
</comment>
<keyword evidence="1" id="KW-0732">Signal</keyword>
<reference evidence="2" key="1">
    <citation type="submission" date="2021-11" db="EMBL/GenBank/DDBJ databases">
        <authorList>
            <person name="Herlambang A."/>
            <person name="Guo Y."/>
            <person name="Takashima Y."/>
            <person name="Nishizawa T."/>
        </authorList>
    </citation>
    <scope>NUCLEOTIDE SEQUENCE</scope>
    <source>
        <strain evidence="2">E1425</strain>
    </source>
</reference>